<keyword evidence="2" id="KW-1185">Reference proteome</keyword>
<gene>
    <name evidence="1" type="ORF">ACFSBW_19480</name>
</gene>
<organism evidence="1 2">
    <name type="scientific">Halohasta litorea</name>
    <dbReference type="NCBI Taxonomy" id="869891"/>
    <lineage>
        <taxon>Archaea</taxon>
        <taxon>Methanobacteriati</taxon>
        <taxon>Methanobacteriota</taxon>
        <taxon>Stenosarchaea group</taxon>
        <taxon>Halobacteria</taxon>
        <taxon>Halobacteriales</taxon>
        <taxon>Haloferacaceae</taxon>
        <taxon>Halohasta</taxon>
    </lineage>
</organism>
<evidence type="ECO:0000313" key="2">
    <source>
        <dbReference type="Proteomes" id="UP001597052"/>
    </source>
</evidence>
<proteinExistence type="predicted"/>
<dbReference type="RefSeq" id="WP_256397949.1">
    <property type="nucleotide sequence ID" value="NZ_JANHDJ010000021.1"/>
</dbReference>
<name>A0ABD6DF51_9EURY</name>
<protein>
    <submittedName>
        <fullName evidence="1">Uncharacterized protein</fullName>
    </submittedName>
</protein>
<comment type="caution">
    <text evidence="1">The sequence shown here is derived from an EMBL/GenBank/DDBJ whole genome shotgun (WGS) entry which is preliminary data.</text>
</comment>
<reference evidence="1 2" key="1">
    <citation type="journal article" date="2019" name="Int. J. Syst. Evol. Microbiol.">
        <title>The Global Catalogue of Microorganisms (GCM) 10K type strain sequencing project: providing services to taxonomists for standard genome sequencing and annotation.</title>
        <authorList>
            <consortium name="The Broad Institute Genomics Platform"/>
            <consortium name="The Broad Institute Genome Sequencing Center for Infectious Disease"/>
            <person name="Wu L."/>
            <person name="Ma J."/>
        </authorList>
    </citation>
    <scope>NUCLEOTIDE SEQUENCE [LARGE SCALE GENOMIC DNA]</scope>
    <source>
        <strain evidence="1 2">CGMCC 1.10593</strain>
    </source>
</reference>
<evidence type="ECO:0000313" key="1">
    <source>
        <dbReference type="EMBL" id="MFD1644022.1"/>
    </source>
</evidence>
<dbReference type="Proteomes" id="UP001597052">
    <property type="component" value="Unassembled WGS sequence"/>
</dbReference>
<dbReference type="EMBL" id="JBHUDM010000019">
    <property type="protein sequence ID" value="MFD1644022.1"/>
    <property type="molecule type" value="Genomic_DNA"/>
</dbReference>
<sequence>MGLFDTLTFEDGLEIEFPNIGADPSEITWQTKSIARHQPMLENYKVTVEERLFKEEVNYENVPEEDRPYYDEETEEFESPLMELAGGRRKVHQGWSDMEYHGIFEFHKTIDGDYVSLEAKFTDGQLVDITPND</sequence>
<accession>A0ABD6DF51</accession>
<dbReference type="AlphaFoldDB" id="A0ABD6DF51"/>